<protein>
    <submittedName>
        <fullName evidence="2">Uncharacterized protein</fullName>
    </submittedName>
</protein>
<comment type="caution">
    <text evidence="2">The sequence shown here is derived from an EMBL/GenBank/DDBJ whole genome shotgun (WGS) entry which is preliminary data.</text>
</comment>
<feature type="region of interest" description="Disordered" evidence="1">
    <location>
        <begin position="454"/>
        <end position="483"/>
    </location>
</feature>
<dbReference type="AlphaFoldDB" id="A0A0F9NEP1"/>
<evidence type="ECO:0000256" key="1">
    <source>
        <dbReference type="SAM" id="MobiDB-lite"/>
    </source>
</evidence>
<name>A0A0F9NEP1_9ZZZZ</name>
<proteinExistence type="predicted"/>
<evidence type="ECO:0000313" key="2">
    <source>
        <dbReference type="EMBL" id="KKM87215.1"/>
    </source>
</evidence>
<sequence>MTEPAVIDELSKGVPEAFRDDDVALNVFVDQIAGLDTNDGLTTGTALKTLDEARRKFGVTMQGISRTIINILNSTSSQLTYQGTRLFLGGGNMAIVDTFSYRGPAMIQFTPTTGPATAALDATPATRVDQTGAASGTGERTKINFSTAAPGWTVGDLAGSFIRFTRGADKVFYELPITENGIDFVIVDTLSIVGSLLSTDTAEIVEPAVIIVGSPVGDNFGLVTIFGQAGFDNEGGFVAPLANGATFERLTIGSIFAMGTFGLTFDRCQAAGNFFVWDFIQGSVGFINVALKDVGMSLQGTIGASPPNPRGDSATDPINTGIPAFGPGPFSGLNIAGPGSHGGLNLGSGPNVVVPTGPAHFKVISTNLSVYGAAFNSGVDVRQGGRLSIDDGSTLQGSGNASFGARAKESGVIRVPGGAKTTITGTLGDNKVGRSPGIVTSWGTAVGNFEEVAGHDGNLHDTPLSVGSKGDYSRITTEPDGEA</sequence>
<organism evidence="2">
    <name type="scientific">marine sediment metagenome</name>
    <dbReference type="NCBI Taxonomy" id="412755"/>
    <lineage>
        <taxon>unclassified sequences</taxon>
        <taxon>metagenomes</taxon>
        <taxon>ecological metagenomes</taxon>
    </lineage>
</organism>
<gene>
    <name evidence="2" type="ORF">LCGC14_1271230</name>
</gene>
<reference evidence="2" key="1">
    <citation type="journal article" date="2015" name="Nature">
        <title>Complex archaea that bridge the gap between prokaryotes and eukaryotes.</title>
        <authorList>
            <person name="Spang A."/>
            <person name="Saw J.H."/>
            <person name="Jorgensen S.L."/>
            <person name="Zaremba-Niedzwiedzka K."/>
            <person name="Martijn J."/>
            <person name="Lind A.E."/>
            <person name="van Eijk R."/>
            <person name="Schleper C."/>
            <person name="Guy L."/>
            <person name="Ettema T.J."/>
        </authorList>
    </citation>
    <scope>NUCLEOTIDE SEQUENCE</scope>
</reference>
<accession>A0A0F9NEP1</accession>
<dbReference type="EMBL" id="LAZR01007135">
    <property type="protein sequence ID" value="KKM87215.1"/>
    <property type="molecule type" value="Genomic_DNA"/>
</dbReference>